<dbReference type="PANTHER" id="PTHR42756:SF1">
    <property type="entry name" value="TRANSCRIPTIONAL REPRESSOR OF EMRAB OPERON"/>
    <property type="match status" value="1"/>
</dbReference>
<gene>
    <name evidence="5" type="ORF">QNI22_28055</name>
</gene>
<dbReference type="InterPro" id="IPR000835">
    <property type="entry name" value="HTH_MarR-typ"/>
</dbReference>
<evidence type="ECO:0000313" key="5">
    <source>
        <dbReference type="EMBL" id="MDJ1504547.1"/>
    </source>
</evidence>
<evidence type="ECO:0000256" key="1">
    <source>
        <dbReference type="ARBA" id="ARBA00023015"/>
    </source>
</evidence>
<evidence type="ECO:0000256" key="3">
    <source>
        <dbReference type="ARBA" id="ARBA00023163"/>
    </source>
</evidence>
<evidence type="ECO:0000259" key="4">
    <source>
        <dbReference type="PROSITE" id="PS50995"/>
    </source>
</evidence>
<dbReference type="Gene3D" id="1.10.10.10">
    <property type="entry name" value="Winged helix-like DNA-binding domain superfamily/Winged helix DNA-binding domain"/>
    <property type="match status" value="1"/>
</dbReference>
<dbReference type="AlphaFoldDB" id="A0AAE3RBN4"/>
<dbReference type="PROSITE" id="PS50995">
    <property type="entry name" value="HTH_MARR_2"/>
    <property type="match status" value="1"/>
</dbReference>
<keyword evidence="2" id="KW-0238">DNA-binding</keyword>
<name>A0AAE3RBN4_9BACT</name>
<dbReference type="RefSeq" id="WP_314515936.1">
    <property type="nucleotide sequence ID" value="NZ_JASJOU010000012.1"/>
</dbReference>
<dbReference type="Proteomes" id="UP001232063">
    <property type="component" value="Unassembled WGS sequence"/>
</dbReference>
<keyword evidence="1" id="KW-0805">Transcription regulation</keyword>
<dbReference type="GO" id="GO:0003677">
    <property type="term" value="F:DNA binding"/>
    <property type="evidence" value="ECO:0007669"/>
    <property type="project" value="UniProtKB-KW"/>
</dbReference>
<evidence type="ECO:0000256" key="2">
    <source>
        <dbReference type="ARBA" id="ARBA00023125"/>
    </source>
</evidence>
<sequence>MDPNLISSILEFKSKRNRILGRLLNKSYRYITALASEFLKKEGYANFKVAHVIILIHIDVEEGLMINAIAQQIGVTKQAISKIIKELLEEGYVYAEKHPTDARASLIRLSEKGAHFMLAWQRCTDHIDNIFKDIVGSKRLEQLKDILGEITEHYEGNMCRIDNDQLFLQ</sequence>
<feature type="domain" description="HTH marR-type" evidence="4">
    <location>
        <begin position="17"/>
        <end position="152"/>
    </location>
</feature>
<protein>
    <submittedName>
        <fullName evidence="5">MarR family transcriptional regulator</fullName>
    </submittedName>
</protein>
<dbReference type="EMBL" id="JASJOU010000012">
    <property type="protein sequence ID" value="MDJ1504547.1"/>
    <property type="molecule type" value="Genomic_DNA"/>
</dbReference>
<accession>A0AAE3RBN4</accession>
<evidence type="ECO:0000313" key="6">
    <source>
        <dbReference type="Proteomes" id="UP001232063"/>
    </source>
</evidence>
<dbReference type="InterPro" id="IPR036388">
    <property type="entry name" value="WH-like_DNA-bd_sf"/>
</dbReference>
<proteinExistence type="predicted"/>
<dbReference type="SMART" id="SM00347">
    <property type="entry name" value="HTH_MARR"/>
    <property type="match status" value="1"/>
</dbReference>
<comment type="caution">
    <text evidence="5">The sequence shown here is derived from an EMBL/GenBank/DDBJ whole genome shotgun (WGS) entry which is preliminary data.</text>
</comment>
<reference evidence="5" key="1">
    <citation type="submission" date="2023-05" db="EMBL/GenBank/DDBJ databases">
        <authorList>
            <person name="Zhang X."/>
        </authorList>
    </citation>
    <scope>NUCLEOTIDE SEQUENCE</scope>
    <source>
        <strain evidence="5">BD1B2-1</strain>
    </source>
</reference>
<organism evidence="5 6">
    <name type="scientific">Xanthocytophaga agilis</name>
    <dbReference type="NCBI Taxonomy" id="3048010"/>
    <lineage>
        <taxon>Bacteria</taxon>
        <taxon>Pseudomonadati</taxon>
        <taxon>Bacteroidota</taxon>
        <taxon>Cytophagia</taxon>
        <taxon>Cytophagales</taxon>
        <taxon>Rhodocytophagaceae</taxon>
        <taxon>Xanthocytophaga</taxon>
    </lineage>
</organism>
<dbReference type="PANTHER" id="PTHR42756">
    <property type="entry name" value="TRANSCRIPTIONAL REGULATOR, MARR"/>
    <property type="match status" value="1"/>
</dbReference>
<dbReference type="Pfam" id="PF12802">
    <property type="entry name" value="MarR_2"/>
    <property type="match status" value="1"/>
</dbReference>
<keyword evidence="3" id="KW-0804">Transcription</keyword>
<dbReference type="SUPFAM" id="SSF46785">
    <property type="entry name" value="Winged helix' DNA-binding domain"/>
    <property type="match status" value="1"/>
</dbReference>
<dbReference type="GO" id="GO:0003700">
    <property type="term" value="F:DNA-binding transcription factor activity"/>
    <property type="evidence" value="ECO:0007669"/>
    <property type="project" value="InterPro"/>
</dbReference>
<keyword evidence="6" id="KW-1185">Reference proteome</keyword>
<dbReference type="InterPro" id="IPR036390">
    <property type="entry name" value="WH_DNA-bd_sf"/>
</dbReference>